<evidence type="ECO:0000256" key="18">
    <source>
        <dbReference type="ARBA" id="ARBA00049504"/>
    </source>
</evidence>
<evidence type="ECO:0000256" key="12">
    <source>
        <dbReference type="ARBA" id="ARBA00022989"/>
    </source>
</evidence>
<evidence type="ECO:0000256" key="19">
    <source>
        <dbReference type="HAMAP-Rule" id="MF_00719"/>
    </source>
</evidence>
<keyword evidence="8 19" id="KW-0169">Cobalamin biosynthesis</keyword>
<evidence type="ECO:0000313" key="20">
    <source>
        <dbReference type="EMBL" id="SDY74634.1"/>
    </source>
</evidence>
<dbReference type="GO" id="GO:0009236">
    <property type="term" value="P:cobalamin biosynthetic process"/>
    <property type="evidence" value="ECO:0007669"/>
    <property type="project" value="UniProtKB-UniRule"/>
</dbReference>
<dbReference type="RefSeq" id="WP_074719013.1">
    <property type="nucleotide sequence ID" value="NZ_FNPG01000033.1"/>
</dbReference>
<evidence type="ECO:0000256" key="5">
    <source>
        <dbReference type="ARBA" id="ARBA00013200"/>
    </source>
</evidence>
<reference evidence="20 21" key="1">
    <citation type="submission" date="2016-10" db="EMBL/GenBank/DDBJ databases">
        <authorList>
            <person name="de Groot N.N."/>
        </authorList>
    </citation>
    <scope>NUCLEOTIDE SEQUENCE [LARGE SCALE GENOMIC DNA]</scope>
    <source>
        <strain evidence="20 21">DSM 14045</strain>
    </source>
</reference>
<dbReference type="Proteomes" id="UP000183918">
    <property type="component" value="Unassembled WGS sequence"/>
</dbReference>
<evidence type="ECO:0000256" key="4">
    <source>
        <dbReference type="ARBA" id="ARBA00010561"/>
    </source>
</evidence>
<keyword evidence="9 19" id="KW-0808">Transferase</keyword>
<name>A0A1H3ME95_9FIRM</name>
<evidence type="ECO:0000256" key="17">
    <source>
        <dbReference type="ARBA" id="ARBA00048623"/>
    </source>
</evidence>
<dbReference type="InterPro" id="IPR003805">
    <property type="entry name" value="CobS"/>
</dbReference>
<evidence type="ECO:0000256" key="16">
    <source>
        <dbReference type="ARBA" id="ARBA00032853"/>
    </source>
</evidence>
<comment type="pathway">
    <text evidence="3 19">Cofactor biosynthesis; adenosylcobalamin biosynthesis; adenosylcobalamin from cob(II)yrinate a,c-diamide: step 7/7.</text>
</comment>
<dbReference type="STRING" id="1122142.SAMN02910414_02281"/>
<evidence type="ECO:0000256" key="14">
    <source>
        <dbReference type="ARBA" id="ARBA00025228"/>
    </source>
</evidence>
<comment type="subcellular location">
    <subcellularLocation>
        <location evidence="2 19">Cell membrane</location>
        <topology evidence="2 19">Multi-pass membrane protein</topology>
    </subcellularLocation>
</comment>
<dbReference type="UniPathway" id="UPA00148">
    <property type="reaction ID" value="UER00238"/>
</dbReference>
<comment type="function">
    <text evidence="14 19">Joins adenosylcobinamide-GDP and alpha-ribazole to generate adenosylcobalamin (Ado-cobalamin). Also synthesizes adenosylcobalamin 5'-phosphate from adenosylcobinamide-GDP and alpha-ribazole 5'-phosphate.</text>
</comment>
<gene>
    <name evidence="19" type="primary">cobS</name>
    <name evidence="20" type="ORF">SAMN02910414_02281</name>
</gene>
<comment type="similarity">
    <text evidence="4 19">Belongs to the CobS family.</text>
</comment>
<feature type="transmembrane region" description="Helical" evidence="19">
    <location>
        <begin position="139"/>
        <end position="162"/>
    </location>
</feature>
<dbReference type="PANTHER" id="PTHR34148:SF1">
    <property type="entry name" value="ADENOSYLCOBINAMIDE-GDP RIBAZOLETRANSFERASE"/>
    <property type="match status" value="1"/>
</dbReference>
<evidence type="ECO:0000256" key="2">
    <source>
        <dbReference type="ARBA" id="ARBA00004651"/>
    </source>
</evidence>
<dbReference type="OrthoDB" id="9794626at2"/>
<dbReference type="HAMAP" id="MF_00719">
    <property type="entry name" value="CobS"/>
    <property type="match status" value="1"/>
</dbReference>
<dbReference type="PANTHER" id="PTHR34148">
    <property type="entry name" value="ADENOSYLCOBINAMIDE-GDP RIBAZOLETRANSFERASE"/>
    <property type="match status" value="1"/>
</dbReference>
<feature type="transmembrane region" description="Helical" evidence="19">
    <location>
        <begin position="114"/>
        <end position="132"/>
    </location>
</feature>
<dbReference type="EMBL" id="FNPG01000033">
    <property type="protein sequence ID" value="SDY74634.1"/>
    <property type="molecule type" value="Genomic_DNA"/>
</dbReference>
<evidence type="ECO:0000256" key="7">
    <source>
        <dbReference type="ARBA" id="ARBA00022475"/>
    </source>
</evidence>
<dbReference type="GO" id="GO:0005886">
    <property type="term" value="C:plasma membrane"/>
    <property type="evidence" value="ECO:0007669"/>
    <property type="project" value="UniProtKB-SubCell"/>
</dbReference>
<dbReference type="Pfam" id="PF02654">
    <property type="entry name" value="CobS"/>
    <property type="match status" value="1"/>
</dbReference>
<keyword evidence="7 19" id="KW-1003">Cell membrane</keyword>
<comment type="cofactor">
    <cofactor evidence="1 19">
        <name>Mg(2+)</name>
        <dbReference type="ChEBI" id="CHEBI:18420"/>
    </cofactor>
</comment>
<evidence type="ECO:0000256" key="9">
    <source>
        <dbReference type="ARBA" id="ARBA00022679"/>
    </source>
</evidence>
<evidence type="ECO:0000313" key="21">
    <source>
        <dbReference type="Proteomes" id="UP000183918"/>
    </source>
</evidence>
<dbReference type="AlphaFoldDB" id="A0A1H3ME95"/>
<keyword evidence="11 19" id="KW-0460">Magnesium</keyword>
<feature type="transmembrane region" description="Helical" evidence="19">
    <location>
        <begin position="204"/>
        <end position="223"/>
    </location>
</feature>
<comment type="catalytic activity">
    <reaction evidence="17 19">
        <text>alpha-ribazole + adenosylcob(III)inamide-GDP = adenosylcob(III)alamin + GMP + H(+)</text>
        <dbReference type="Rhea" id="RHEA:16049"/>
        <dbReference type="ChEBI" id="CHEBI:10329"/>
        <dbReference type="ChEBI" id="CHEBI:15378"/>
        <dbReference type="ChEBI" id="CHEBI:18408"/>
        <dbReference type="ChEBI" id="CHEBI:58115"/>
        <dbReference type="ChEBI" id="CHEBI:60487"/>
        <dbReference type="EC" id="2.7.8.26"/>
    </reaction>
</comment>
<evidence type="ECO:0000256" key="8">
    <source>
        <dbReference type="ARBA" id="ARBA00022573"/>
    </source>
</evidence>
<feature type="transmembrane region" description="Helical" evidence="19">
    <location>
        <begin position="31"/>
        <end position="53"/>
    </location>
</feature>
<keyword evidence="21" id="KW-1185">Reference proteome</keyword>
<evidence type="ECO:0000256" key="3">
    <source>
        <dbReference type="ARBA" id="ARBA00004663"/>
    </source>
</evidence>
<feature type="transmembrane region" description="Helical" evidence="19">
    <location>
        <begin position="65"/>
        <end position="86"/>
    </location>
</feature>
<evidence type="ECO:0000256" key="13">
    <source>
        <dbReference type="ARBA" id="ARBA00023136"/>
    </source>
</evidence>
<feature type="transmembrane region" description="Helical" evidence="19">
    <location>
        <begin position="235"/>
        <end position="258"/>
    </location>
</feature>
<sequence length="261" mass="29714">MTLLKALCISFSIYSKIPMPQFEWKEKDMKYTLCFFPIIGFIIGLFEIGWFITCKFLEKKGYINGTVLFAMIGAFIPLMISGGFHFDGFMDTMDAVHSYKSREEKLQILKDPHIGAFSVIMAILYELIYVGFFSEIRSFPMIVVFATSFIMSRCFSGLSVVFFKSARGGSLSYFSKTADKNIVVGSLIIQLLLTYIVLLCVFKIVGIFTIGVSIFTFLYYYFFSKRQFGGITGDIAGWFVSFFELVILVCTVIFSVILKFL</sequence>
<comment type="catalytic activity">
    <reaction evidence="18 19">
        <text>alpha-ribazole 5'-phosphate + adenosylcob(III)inamide-GDP = adenosylcob(III)alamin 5'-phosphate + GMP + H(+)</text>
        <dbReference type="Rhea" id="RHEA:23560"/>
        <dbReference type="ChEBI" id="CHEBI:15378"/>
        <dbReference type="ChEBI" id="CHEBI:57918"/>
        <dbReference type="ChEBI" id="CHEBI:58115"/>
        <dbReference type="ChEBI" id="CHEBI:60487"/>
        <dbReference type="ChEBI" id="CHEBI:60493"/>
        <dbReference type="EC" id="2.7.8.26"/>
    </reaction>
</comment>
<accession>A0A1H3ME95</accession>
<keyword evidence="10 19" id="KW-0812">Transmembrane</keyword>
<evidence type="ECO:0000256" key="6">
    <source>
        <dbReference type="ARBA" id="ARBA00015850"/>
    </source>
</evidence>
<dbReference type="GO" id="GO:0008818">
    <property type="term" value="F:cobalamin 5'-phosphate synthase activity"/>
    <property type="evidence" value="ECO:0007669"/>
    <property type="project" value="UniProtKB-UniRule"/>
</dbReference>
<dbReference type="GO" id="GO:0051073">
    <property type="term" value="F:adenosylcobinamide-GDP ribazoletransferase activity"/>
    <property type="evidence" value="ECO:0007669"/>
    <property type="project" value="UniProtKB-UniRule"/>
</dbReference>
<evidence type="ECO:0000256" key="1">
    <source>
        <dbReference type="ARBA" id="ARBA00001946"/>
    </source>
</evidence>
<evidence type="ECO:0000256" key="10">
    <source>
        <dbReference type="ARBA" id="ARBA00022692"/>
    </source>
</evidence>
<evidence type="ECO:0000256" key="11">
    <source>
        <dbReference type="ARBA" id="ARBA00022842"/>
    </source>
</evidence>
<keyword evidence="12 19" id="KW-1133">Transmembrane helix</keyword>
<organism evidence="20 21">
    <name type="scientific">Lachnobacterium bovis DSM 14045</name>
    <dbReference type="NCBI Taxonomy" id="1122142"/>
    <lineage>
        <taxon>Bacteria</taxon>
        <taxon>Bacillati</taxon>
        <taxon>Bacillota</taxon>
        <taxon>Clostridia</taxon>
        <taxon>Lachnospirales</taxon>
        <taxon>Lachnospiraceae</taxon>
        <taxon>Lachnobacterium</taxon>
    </lineage>
</organism>
<feature type="transmembrane region" description="Helical" evidence="19">
    <location>
        <begin position="182"/>
        <end position="199"/>
    </location>
</feature>
<evidence type="ECO:0000256" key="15">
    <source>
        <dbReference type="ARBA" id="ARBA00032605"/>
    </source>
</evidence>
<proteinExistence type="inferred from homology"/>
<dbReference type="EC" id="2.7.8.26" evidence="5 19"/>
<keyword evidence="13 19" id="KW-0472">Membrane</keyword>
<protein>
    <recommendedName>
        <fullName evidence="6 19">Adenosylcobinamide-GDP ribazoletransferase</fullName>
        <ecNumber evidence="5 19">2.7.8.26</ecNumber>
    </recommendedName>
    <alternativeName>
        <fullName evidence="16 19">Cobalamin synthase</fullName>
    </alternativeName>
    <alternativeName>
        <fullName evidence="15 19">Cobalamin-5'-phosphate synthase</fullName>
    </alternativeName>
</protein>